<dbReference type="RefSeq" id="WP_156411848.1">
    <property type="nucleotide sequence ID" value="NZ_LNYI01000049.1"/>
</dbReference>
<dbReference type="STRING" id="45067.Llan_2070"/>
<organism evidence="2 3">
    <name type="scientific">Legionella lansingensis</name>
    <dbReference type="NCBI Taxonomy" id="45067"/>
    <lineage>
        <taxon>Bacteria</taxon>
        <taxon>Pseudomonadati</taxon>
        <taxon>Pseudomonadota</taxon>
        <taxon>Gammaproteobacteria</taxon>
        <taxon>Legionellales</taxon>
        <taxon>Legionellaceae</taxon>
        <taxon>Legionella</taxon>
    </lineage>
</organism>
<feature type="region of interest" description="Disordered" evidence="1">
    <location>
        <begin position="1"/>
        <end position="26"/>
    </location>
</feature>
<dbReference type="Proteomes" id="UP000054869">
    <property type="component" value="Unassembled WGS sequence"/>
</dbReference>
<evidence type="ECO:0000256" key="1">
    <source>
        <dbReference type="SAM" id="MobiDB-lite"/>
    </source>
</evidence>
<dbReference type="PATRIC" id="fig|45067.4.peg.2173"/>
<feature type="compositionally biased region" description="Basic and acidic residues" evidence="1">
    <location>
        <begin position="1"/>
        <end position="14"/>
    </location>
</feature>
<evidence type="ECO:0000313" key="2">
    <source>
        <dbReference type="EMBL" id="KTD19608.1"/>
    </source>
</evidence>
<comment type="caution">
    <text evidence="2">The sequence shown here is derived from an EMBL/GenBank/DDBJ whole genome shotgun (WGS) entry which is preliminary data.</text>
</comment>
<gene>
    <name evidence="2" type="ORF">Llan_2070</name>
</gene>
<proteinExistence type="predicted"/>
<evidence type="ECO:0000313" key="3">
    <source>
        <dbReference type="Proteomes" id="UP000054869"/>
    </source>
</evidence>
<accession>A0A0W0VHI6</accession>
<protein>
    <submittedName>
        <fullName evidence="2">Uncharacterized protein</fullName>
    </submittedName>
</protein>
<sequence length="54" mass="6214">MKLEDKNAQKESPKNRFFTEIPQDKATETIPPMRAVIIADIEELEDVESLSNRP</sequence>
<reference evidence="2 3" key="1">
    <citation type="submission" date="2015-11" db="EMBL/GenBank/DDBJ databases">
        <title>Genomic analysis of 38 Legionella species identifies large and diverse effector repertoires.</title>
        <authorList>
            <person name="Burstein D."/>
            <person name="Amaro F."/>
            <person name="Zusman T."/>
            <person name="Lifshitz Z."/>
            <person name="Cohen O."/>
            <person name="Gilbert J.A."/>
            <person name="Pupko T."/>
            <person name="Shuman H.A."/>
            <person name="Segal G."/>
        </authorList>
    </citation>
    <scope>NUCLEOTIDE SEQUENCE [LARGE SCALE GENOMIC DNA]</scope>
    <source>
        <strain evidence="2 3">ATCC 49751</strain>
    </source>
</reference>
<dbReference type="AlphaFoldDB" id="A0A0W0VHI6"/>
<name>A0A0W0VHI6_9GAMM</name>
<keyword evidence="3" id="KW-1185">Reference proteome</keyword>
<dbReference type="EMBL" id="LNYI01000049">
    <property type="protein sequence ID" value="KTD19608.1"/>
    <property type="molecule type" value="Genomic_DNA"/>
</dbReference>